<organism evidence="8 9">
    <name type="scientific">Diaporthe vaccinii</name>
    <dbReference type="NCBI Taxonomy" id="105482"/>
    <lineage>
        <taxon>Eukaryota</taxon>
        <taxon>Fungi</taxon>
        <taxon>Dikarya</taxon>
        <taxon>Ascomycota</taxon>
        <taxon>Pezizomycotina</taxon>
        <taxon>Sordariomycetes</taxon>
        <taxon>Sordariomycetidae</taxon>
        <taxon>Diaporthales</taxon>
        <taxon>Diaporthaceae</taxon>
        <taxon>Diaporthe</taxon>
        <taxon>Diaporthe eres species complex</taxon>
    </lineage>
</organism>
<name>A0ABR4E2J2_9PEZI</name>
<protein>
    <recommendedName>
        <fullName evidence="6">Large ribosomal subunit protein mL50</fullName>
    </recommendedName>
</protein>
<comment type="subcellular location">
    <subcellularLocation>
        <location evidence="1">Mitochondrion</location>
    </subcellularLocation>
</comment>
<comment type="caution">
    <text evidence="8">The sequence shown here is derived from an EMBL/GenBank/DDBJ whole genome shotgun (WGS) entry which is preliminary data.</text>
</comment>
<evidence type="ECO:0000256" key="3">
    <source>
        <dbReference type="ARBA" id="ARBA00022980"/>
    </source>
</evidence>
<comment type="similarity">
    <text evidence="2">Belongs to the mitochondrion-specific ribosomal protein mL50 family.</text>
</comment>
<keyword evidence="3" id="KW-0689">Ribosomal protein</keyword>
<dbReference type="EMBL" id="JBAWTH010000110">
    <property type="protein sequence ID" value="KAL2276611.1"/>
    <property type="molecule type" value="Genomic_DNA"/>
</dbReference>
<dbReference type="Proteomes" id="UP001600888">
    <property type="component" value="Unassembled WGS sequence"/>
</dbReference>
<dbReference type="Pfam" id="PF10501">
    <property type="entry name" value="Ribosomal_L50"/>
    <property type="match status" value="1"/>
</dbReference>
<evidence type="ECO:0000256" key="1">
    <source>
        <dbReference type="ARBA" id="ARBA00004173"/>
    </source>
</evidence>
<keyword evidence="9" id="KW-1185">Reference proteome</keyword>
<reference evidence="8 9" key="1">
    <citation type="submission" date="2024-03" db="EMBL/GenBank/DDBJ databases">
        <title>A high-quality draft genome sequence of Diaporthe vaccinii, a causative agent of upright dieback and viscid rot disease in cranberry plants.</title>
        <authorList>
            <person name="Sarrasin M."/>
            <person name="Lang B.F."/>
            <person name="Burger G."/>
        </authorList>
    </citation>
    <scope>NUCLEOTIDE SEQUENCE [LARGE SCALE GENOMIC DNA]</scope>
    <source>
        <strain evidence="8 9">IS7</strain>
    </source>
</reference>
<evidence type="ECO:0000313" key="9">
    <source>
        <dbReference type="Proteomes" id="UP001600888"/>
    </source>
</evidence>
<keyword evidence="5" id="KW-0687">Ribonucleoprotein</keyword>
<evidence type="ECO:0000256" key="5">
    <source>
        <dbReference type="ARBA" id="ARBA00023274"/>
    </source>
</evidence>
<evidence type="ECO:0000256" key="2">
    <source>
        <dbReference type="ARBA" id="ARBA00008860"/>
    </source>
</evidence>
<evidence type="ECO:0000256" key="7">
    <source>
        <dbReference type="SAM" id="MobiDB-lite"/>
    </source>
</evidence>
<sequence length="455" mass="49384">MRRIARIHRPSAALTQCLQAPASTPQHTAACRAAAATAATCLQRPRDFATTPQRPFHSSVRQAEKSTSEDEKAAKARRAKAEEASHQKEKQATSIEEATTLAAEAQQQQQQQQQHEAAEQLLEAYDPDAAELEAPEVETDLVLPPEEVAVAQREDELEADGVRYEPADTAHGLEVVGGLGGWFERDENWGASKRYAGFAPTSRVADPALLELNVRRAVAEALAVAAAAAAASGAAGGGKAPLLTGLWERGGREDAERALGLRLEVREDGAVGVVAADAEGVVRALRWDPDAPGSSIAAAGEEVGKQQFSPDEAREIVRAWDEGWKKISLHDAQLRFAVTKRILQLTGHPIPDSKLPSIHTAGNLVSLLVKPEPPTKVAEALEQQGELTKLPNVRVHATRRTPVHKHKEVGRWKVIVEELEKRKIPATGDGGIGRFVEDKWLRGPRLPKSERKKRR</sequence>
<keyword evidence="4" id="KW-0496">Mitochondrion</keyword>
<evidence type="ECO:0000256" key="6">
    <source>
        <dbReference type="ARBA" id="ARBA00035183"/>
    </source>
</evidence>
<evidence type="ECO:0000256" key="4">
    <source>
        <dbReference type="ARBA" id="ARBA00023128"/>
    </source>
</evidence>
<feature type="region of interest" description="Disordered" evidence="7">
    <location>
        <begin position="48"/>
        <end position="94"/>
    </location>
</feature>
<gene>
    <name evidence="8" type="ORF">FJTKL_00783</name>
</gene>
<dbReference type="InterPro" id="IPR018305">
    <property type="entry name" value="Ribosomal_m50"/>
</dbReference>
<feature type="compositionally biased region" description="Basic and acidic residues" evidence="7">
    <location>
        <begin position="62"/>
        <end position="91"/>
    </location>
</feature>
<evidence type="ECO:0000313" key="8">
    <source>
        <dbReference type="EMBL" id="KAL2276611.1"/>
    </source>
</evidence>
<proteinExistence type="inferred from homology"/>
<accession>A0ABR4E2J2</accession>